<keyword evidence="4" id="KW-1185">Reference proteome</keyword>
<reference evidence="3 4" key="1">
    <citation type="submission" date="2016-04" db="EMBL/GenBank/DDBJ databases">
        <title>Complete Genome Sequence of Halotalea alkalilenta IHB B 13600.</title>
        <authorList>
            <person name="Swarnkar M.K."/>
            <person name="Sharma A."/>
            <person name="Kaushal K."/>
            <person name="Soni R."/>
            <person name="Rana S."/>
            <person name="Singh A.K."/>
            <person name="Gulati A."/>
        </authorList>
    </citation>
    <scope>NUCLEOTIDE SEQUENCE [LARGE SCALE GENOMIC DNA]</scope>
    <source>
        <strain evidence="3 4">IHB B 13600</strain>
    </source>
</reference>
<evidence type="ECO:0000313" key="4">
    <source>
        <dbReference type="Proteomes" id="UP000077875"/>
    </source>
</evidence>
<dbReference type="GO" id="GO:0016020">
    <property type="term" value="C:membrane"/>
    <property type="evidence" value="ECO:0007669"/>
    <property type="project" value="TreeGrafter"/>
</dbReference>
<accession>A0A172YIV5</accession>
<dbReference type="PANTHER" id="PTHR43798">
    <property type="entry name" value="MONOACYLGLYCEROL LIPASE"/>
    <property type="match status" value="1"/>
</dbReference>
<sequence>MLPHEQHGQRRPDAPSLVLMHFFGSSRREWEEVIPLLAARWHCVALDMPGFGDAADLGGQDVATMAAGVRETIEALGLERAVLVGHSFTGKVSMVVAHWAPDWLEGLYLVAPSPATAQPVSAQENRFQLEYQGDRAGAERFIDGARVASISTSTREHAIEDAMRGARSAWRAWATHGYLEDWSERVGELSLPAAVIVSAQDPSCPPGMQRELVMPQLAVGELEVIEGFGHLLPMECPRLLAERIDAFAGRLPG</sequence>
<dbReference type="AlphaFoldDB" id="A0A172YIV5"/>
<feature type="domain" description="AB hydrolase-1" evidence="2">
    <location>
        <begin position="15"/>
        <end position="234"/>
    </location>
</feature>
<organism evidence="3 4">
    <name type="scientific">Halotalea alkalilenta</name>
    <dbReference type="NCBI Taxonomy" id="376489"/>
    <lineage>
        <taxon>Bacteria</taxon>
        <taxon>Pseudomonadati</taxon>
        <taxon>Pseudomonadota</taxon>
        <taxon>Gammaproteobacteria</taxon>
        <taxon>Oceanospirillales</taxon>
        <taxon>Halomonadaceae</taxon>
        <taxon>Halotalea</taxon>
    </lineage>
</organism>
<proteinExistence type="predicted"/>
<evidence type="ECO:0000313" key="3">
    <source>
        <dbReference type="EMBL" id="ANF59116.1"/>
    </source>
</evidence>
<dbReference type="KEGG" id="haa:A5892_17965"/>
<dbReference type="EMBL" id="CP015243">
    <property type="protein sequence ID" value="ANF59116.1"/>
    <property type="molecule type" value="Genomic_DNA"/>
</dbReference>
<dbReference type="Gene3D" id="3.40.50.1820">
    <property type="entry name" value="alpha/beta hydrolase"/>
    <property type="match status" value="1"/>
</dbReference>
<dbReference type="Pfam" id="PF00561">
    <property type="entry name" value="Abhydrolase_1"/>
    <property type="match status" value="1"/>
</dbReference>
<dbReference type="PANTHER" id="PTHR43798:SF31">
    <property type="entry name" value="AB HYDROLASE SUPERFAMILY PROTEIN YCLE"/>
    <property type="match status" value="1"/>
</dbReference>
<dbReference type="InterPro" id="IPR029058">
    <property type="entry name" value="AB_hydrolase_fold"/>
</dbReference>
<dbReference type="InterPro" id="IPR050266">
    <property type="entry name" value="AB_hydrolase_sf"/>
</dbReference>
<dbReference type="STRING" id="376489.A5892_17965"/>
<dbReference type="Proteomes" id="UP000077875">
    <property type="component" value="Chromosome"/>
</dbReference>
<evidence type="ECO:0000256" key="1">
    <source>
        <dbReference type="ARBA" id="ARBA00022801"/>
    </source>
</evidence>
<keyword evidence="1" id="KW-0378">Hydrolase</keyword>
<gene>
    <name evidence="3" type="ORF">A5892_17965</name>
</gene>
<dbReference type="RefSeq" id="WP_064123958.1">
    <property type="nucleotide sequence ID" value="NZ_CP015243.1"/>
</dbReference>
<dbReference type="GO" id="GO:0016787">
    <property type="term" value="F:hydrolase activity"/>
    <property type="evidence" value="ECO:0007669"/>
    <property type="project" value="UniProtKB-KW"/>
</dbReference>
<name>A0A172YIV5_9GAMM</name>
<dbReference type="SUPFAM" id="SSF53474">
    <property type="entry name" value="alpha/beta-Hydrolases"/>
    <property type="match status" value="1"/>
</dbReference>
<protein>
    <recommendedName>
        <fullName evidence="2">AB hydrolase-1 domain-containing protein</fullName>
    </recommendedName>
</protein>
<dbReference type="InterPro" id="IPR000073">
    <property type="entry name" value="AB_hydrolase_1"/>
</dbReference>
<evidence type="ECO:0000259" key="2">
    <source>
        <dbReference type="Pfam" id="PF00561"/>
    </source>
</evidence>